<name>A0A820G1P7_9BILA</name>
<organism evidence="1 2">
    <name type="scientific">Rotaria sordida</name>
    <dbReference type="NCBI Taxonomy" id="392033"/>
    <lineage>
        <taxon>Eukaryota</taxon>
        <taxon>Metazoa</taxon>
        <taxon>Spiralia</taxon>
        <taxon>Gnathifera</taxon>
        <taxon>Rotifera</taxon>
        <taxon>Eurotatoria</taxon>
        <taxon>Bdelloidea</taxon>
        <taxon>Philodinida</taxon>
        <taxon>Philodinidae</taxon>
        <taxon>Rotaria</taxon>
    </lineage>
</organism>
<feature type="non-terminal residue" evidence="1">
    <location>
        <position position="1"/>
    </location>
</feature>
<comment type="caution">
    <text evidence="1">The sequence shown here is derived from an EMBL/GenBank/DDBJ whole genome shotgun (WGS) entry which is preliminary data.</text>
</comment>
<gene>
    <name evidence="1" type="ORF">OTI717_LOCUS41157</name>
</gene>
<reference evidence="1" key="1">
    <citation type="submission" date="2021-02" db="EMBL/GenBank/DDBJ databases">
        <authorList>
            <person name="Nowell W R."/>
        </authorList>
    </citation>
    <scope>NUCLEOTIDE SEQUENCE</scope>
</reference>
<sequence length="153" mass="17758">QATVEDQTKKKLEQEQKNIEINDKTEKIVKKNTPSLKIDANLEEFRVILASKRAKLFDIQVQGIKANISQAPEKTLINLILSELRVLDLYKKARYQQIISQQGDDKELLRVDLSLFNYPEEYIKGVDVYYCDVQIQFAKATIVFLFKHIDAIL</sequence>
<dbReference type="AlphaFoldDB" id="A0A820G1P7"/>
<feature type="non-terminal residue" evidence="1">
    <location>
        <position position="153"/>
    </location>
</feature>
<accession>A0A820G1P7</accession>
<proteinExistence type="predicted"/>
<evidence type="ECO:0000313" key="2">
    <source>
        <dbReference type="Proteomes" id="UP000663823"/>
    </source>
</evidence>
<dbReference type="Proteomes" id="UP000663823">
    <property type="component" value="Unassembled WGS sequence"/>
</dbReference>
<evidence type="ECO:0000313" key="1">
    <source>
        <dbReference type="EMBL" id="CAF4272721.1"/>
    </source>
</evidence>
<protein>
    <submittedName>
        <fullName evidence="1">Uncharacterized protein</fullName>
    </submittedName>
</protein>
<dbReference type="EMBL" id="CAJOAX010038415">
    <property type="protein sequence ID" value="CAF4272721.1"/>
    <property type="molecule type" value="Genomic_DNA"/>
</dbReference>